<dbReference type="PANTHER" id="PTHR10098:SF112">
    <property type="entry name" value="SLR0380 PROTEIN"/>
    <property type="match status" value="1"/>
</dbReference>
<feature type="domain" description="CHAT" evidence="2">
    <location>
        <begin position="805"/>
        <end position="1099"/>
    </location>
</feature>
<sequence length="1099" mass="126041">MRYFILFIIQLSIVFSVQAQQQWKALADSTNFYFATKRNFEKAHEYALKMIEEGKILHKKNPQDSMLAASYFFAGIIKYYAPQGDMQQADYYMSQAIPLFNFFPKTTYLMGRVHSVKAMIELSLNHPDQCLVHAKKAADILEEINIINNSAYLQAQGHRLIVNRNAQTQSGIEENITIVRKILPISARISGKDSKQYYDYLRYYGSMLANQNSFEPKQKAHADSVWDQILMAAKSRPKDEAECLLFAGSYHLFQDSYPQAYNYLTQAAKKGKNLNQPDWYLKAYGLLFELEIKRKNEEAALKWAQLTLKDSACPSHPEWHFITLYSLSDFYYNHRKLKEATQYALEAQQVIDQNPQDQKYYTTKRFYPLSLYNRARLAFLQGNLSQATQGIEEAYHALVRYDSTDSFLGTLALHYYTITQFIDPAKALSIIQNTQQFINTQPNPDKNEFTLLLINAQLDLFRKTGKDAESKRLLDSLSVHYLWPQLVQMPGIGQYIKEAGLTYLQNHEKGAITLLKEQADRLLDEGKLGFNEQIPLHDWLGTYYQYQNEPKKAIVHFKKVMALDTSGQHISYLNHTSLLKLAQSQFQAHQRALALSSYQSLIQQLGDNLSRNLWTMSDWERLNYLKNIDIKSIYSSFFQYPSPQTLGLAYNYKLIRQGTLLKTNRAINQVFQQARTTLDSSLINQLIWVRSQLAHRSSKTFQAQLLRKADSLQKQMGEAAIPLIQSSRIYTWQDVKNSLKTGEAAVEIVRYYFDQNPLDIHYAALLIRPDWKSPQMVSLRNLDETGFNQRYETYRKSNYTEGSWYEIYWKPIQKALGNVHKVYIAPDGLYHSLNLQTLYNADTKRYLSNELELLVLNSTQDVLNPKPTVANNTMVLIGHPNFKVSSTRELPSKHVHHRGGVSFEDLPYTKIEIEELAQIAQKHHHSTQLYLDTAATEALFYTLDSPKVLHIATHGFVKDSPHPEPLELINCGLVLAGAADTTLVNSPIDGILTGYEASLTSLSQTELVVLSACHTGSGRYSEHEGLQSLQKAFLLAGAHSVLMSLWKINDAITVEFMKSFYTHWLNGSSKPEALRQAQAHLRSKYPEPNFWGAFVLIGQ</sequence>
<reference evidence="4" key="1">
    <citation type="submission" date="2018-02" db="EMBL/GenBank/DDBJ databases">
        <title>Genome sequencing of Solimonas sp. HR-BB.</title>
        <authorList>
            <person name="Lee Y."/>
            <person name="Jeon C.O."/>
        </authorList>
    </citation>
    <scope>NUCLEOTIDE SEQUENCE [LARGE SCALE GENOMIC DNA]</scope>
    <source>
        <strain evidence="4">HR-U</strain>
    </source>
</reference>
<dbReference type="SMART" id="SM00028">
    <property type="entry name" value="TPR"/>
    <property type="match status" value="6"/>
</dbReference>
<organism evidence="3 4">
    <name type="scientific">Siphonobacter curvatus</name>
    <dbReference type="NCBI Taxonomy" id="2094562"/>
    <lineage>
        <taxon>Bacteria</taxon>
        <taxon>Pseudomonadati</taxon>
        <taxon>Bacteroidota</taxon>
        <taxon>Cytophagia</taxon>
        <taxon>Cytophagales</taxon>
        <taxon>Cytophagaceae</taxon>
        <taxon>Siphonobacter</taxon>
    </lineage>
</organism>
<proteinExistence type="predicted"/>
<evidence type="ECO:0000313" key="4">
    <source>
        <dbReference type="Proteomes" id="UP000239590"/>
    </source>
</evidence>
<dbReference type="InterPro" id="IPR024983">
    <property type="entry name" value="CHAT_dom"/>
</dbReference>
<keyword evidence="4" id="KW-1185">Reference proteome</keyword>
<protein>
    <recommendedName>
        <fullName evidence="2">CHAT domain-containing protein</fullName>
    </recommendedName>
</protein>
<dbReference type="Proteomes" id="UP000239590">
    <property type="component" value="Unassembled WGS sequence"/>
</dbReference>
<dbReference type="PANTHER" id="PTHR10098">
    <property type="entry name" value="RAPSYN-RELATED"/>
    <property type="match status" value="1"/>
</dbReference>
<evidence type="ECO:0000313" key="3">
    <source>
        <dbReference type="EMBL" id="PQA56361.1"/>
    </source>
</evidence>
<gene>
    <name evidence="3" type="ORF">C5O19_18665</name>
</gene>
<evidence type="ECO:0000259" key="2">
    <source>
        <dbReference type="Pfam" id="PF12770"/>
    </source>
</evidence>
<dbReference type="OrthoDB" id="9771112at2"/>
<keyword evidence="1" id="KW-0732">Signal</keyword>
<evidence type="ECO:0000256" key="1">
    <source>
        <dbReference type="SAM" id="SignalP"/>
    </source>
</evidence>
<accession>A0A2S7IJ64</accession>
<dbReference type="RefSeq" id="WP_104714895.1">
    <property type="nucleotide sequence ID" value="NZ_PTRA01000003.1"/>
</dbReference>
<feature type="chain" id="PRO_5015416810" description="CHAT domain-containing protein" evidence="1">
    <location>
        <begin position="20"/>
        <end position="1099"/>
    </location>
</feature>
<feature type="signal peptide" evidence="1">
    <location>
        <begin position="1"/>
        <end position="19"/>
    </location>
</feature>
<dbReference type="Gene3D" id="1.25.40.10">
    <property type="entry name" value="Tetratricopeptide repeat domain"/>
    <property type="match status" value="2"/>
</dbReference>
<dbReference type="InterPro" id="IPR019734">
    <property type="entry name" value="TPR_rpt"/>
</dbReference>
<comment type="caution">
    <text evidence="3">The sequence shown here is derived from an EMBL/GenBank/DDBJ whole genome shotgun (WGS) entry which is preliminary data.</text>
</comment>
<dbReference type="InterPro" id="IPR011990">
    <property type="entry name" value="TPR-like_helical_dom_sf"/>
</dbReference>
<dbReference type="EMBL" id="PTRA01000003">
    <property type="protein sequence ID" value="PQA56361.1"/>
    <property type="molecule type" value="Genomic_DNA"/>
</dbReference>
<dbReference type="Pfam" id="PF12770">
    <property type="entry name" value="CHAT"/>
    <property type="match status" value="1"/>
</dbReference>
<dbReference type="AlphaFoldDB" id="A0A2S7IJ64"/>
<dbReference type="SUPFAM" id="SSF48452">
    <property type="entry name" value="TPR-like"/>
    <property type="match status" value="1"/>
</dbReference>
<name>A0A2S7IJ64_9BACT</name>